<evidence type="ECO:0000259" key="1">
    <source>
        <dbReference type="SMART" id="SM01361"/>
    </source>
</evidence>
<dbReference type="OMA" id="HQDFEVE"/>
<dbReference type="Proteomes" id="UP000288216">
    <property type="component" value="Unassembled WGS sequence"/>
</dbReference>
<evidence type="ECO:0000313" key="2">
    <source>
        <dbReference type="EMBL" id="GCB81123.1"/>
    </source>
</evidence>
<comment type="caution">
    <text evidence="2">The sequence shown here is derived from an EMBL/GenBank/DDBJ whole genome shotgun (WGS) entry which is preliminary data.</text>
</comment>
<dbReference type="OrthoDB" id="9998011at2759"/>
<dbReference type="Pfam" id="PF07677">
    <property type="entry name" value="A2M_recep"/>
    <property type="match status" value="1"/>
</dbReference>
<reference evidence="2 3" key="1">
    <citation type="journal article" date="2018" name="Nat. Ecol. Evol.">
        <title>Shark genomes provide insights into elasmobranch evolution and the origin of vertebrates.</title>
        <authorList>
            <person name="Hara Y"/>
            <person name="Yamaguchi K"/>
            <person name="Onimaru K"/>
            <person name="Kadota M"/>
            <person name="Koyanagi M"/>
            <person name="Keeley SD"/>
            <person name="Tatsumi K"/>
            <person name="Tanaka K"/>
            <person name="Motone F"/>
            <person name="Kageyama Y"/>
            <person name="Nozu R"/>
            <person name="Adachi N"/>
            <person name="Nishimura O"/>
            <person name="Nakagawa R"/>
            <person name="Tanegashima C"/>
            <person name="Kiyatake I"/>
            <person name="Matsumoto R"/>
            <person name="Murakumo K"/>
            <person name="Nishida K"/>
            <person name="Terakita A"/>
            <person name="Kuratani S"/>
            <person name="Sato K"/>
            <person name="Hyodo S Kuraku.S."/>
        </authorList>
    </citation>
    <scope>NUCLEOTIDE SEQUENCE [LARGE SCALE GENOMIC DNA]</scope>
</reference>
<protein>
    <recommendedName>
        <fullName evidence="1">Alpha-macroglobulin receptor-binding domain-containing protein</fullName>
    </recommendedName>
</protein>
<dbReference type="SUPFAM" id="SSF49410">
    <property type="entry name" value="Alpha-macroglobulin receptor domain"/>
    <property type="match status" value="1"/>
</dbReference>
<dbReference type="InterPro" id="IPR009048">
    <property type="entry name" value="A-macroglobulin_rcpt-bd"/>
</dbReference>
<dbReference type="EMBL" id="BFAA01018716">
    <property type="protein sequence ID" value="GCB81123.1"/>
    <property type="molecule type" value="Genomic_DNA"/>
</dbReference>
<dbReference type="InterPro" id="IPR036595">
    <property type="entry name" value="A-macroglobulin_rcpt-bd_sf"/>
</dbReference>
<dbReference type="AlphaFoldDB" id="A0A401Q6Z1"/>
<accession>A0A401Q6Z1</accession>
<evidence type="ECO:0000313" key="3">
    <source>
        <dbReference type="Proteomes" id="UP000288216"/>
    </source>
</evidence>
<name>A0A401Q6Z1_SCYTO</name>
<dbReference type="STRING" id="75743.A0A401Q6Z1"/>
<dbReference type="InterPro" id="IPR050473">
    <property type="entry name" value="A2M/Complement_sys"/>
</dbReference>
<organism evidence="2 3">
    <name type="scientific">Scyliorhinus torazame</name>
    <name type="common">Cloudy catshark</name>
    <name type="synonym">Catulus torazame</name>
    <dbReference type="NCBI Taxonomy" id="75743"/>
    <lineage>
        <taxon>Eukaryota</taxon>
        <taxon>Metazoa</taxon>
        <taxon>Chordata</taxon>
        <taxon>Craniata</taxon>
        <taxon>Vertebrata</taxon>
        <taxon>Chondrichthyes</taxon>
        <taxon>Elasmobranchii</taxon>
        <taxon>Galeomorphii</taxon>
        <taxon>Galeoidea</taxon>
        <taxon>Carcharhiniformes</taxon>
        <taxon>Scyliorhinidae</taxon>
        <taxon>Scyliorhinus</taxon>
    </lineage>
</organism>
<keyword evidence="3" id="KW-1185">Reference proteome</keyword>
<dbReference type="PANTHER" id="PTHR11412:SF182">
    <property type="entry name" value="ALPHA-2-MACROGLOBULIN-LIKE PROTEIN 1"/>
    <property type="match status" value="1"/>
</dbReference>
<proteinExistence type="predicted"/>
<sequence length="89" mass="10166">MLSGFSAVKNSYRHSLDHLNISRAEVHDERTVLYLKPMEPNHLLQLSILVHQDFEVENLKAAVLKVYDYYETDDSVEVGYEAPRGSESG</sequence>
<dbReference type="SMART" id="SM01361">
    <property type="entry name" value="A2M_recep"/>
    <property type="match status" value="1"/>
</dbReference>
<dbReference type="PANTHER" id="PTHR11412">
    <property type="entry name" value="MACROGLOBULIN / COMPLEMENT"/>
    <property type="match status" value="1"/>
</dbReference>
<dbReference type="Gene3D" id="2.60.40.690">
    <property type="entry name" value="Alpha-macroglobulin, receptor-binding domain"/>
    <property type="match status" value="1"/>
</dbReference>
<dbReference type="GO" id="GO:0005576">
    <property type="term" value="C:extracellular region"/>
    <property type="evidence" value="ECO:0007669"/>
    <property type="project" value="InterPro"/>
</dbReference>
<feature type="domain" description="Alpha-macroglobulin receptor-binding" evidence="1">
    <location>
        <begin position="1"/>
        <end position="80"/>
    </location>
</feature>
<gene>
    <name evidence="2" type="ORF">scyTo_0021335</name>
</gene>